<dbReference type="InterPro" id="IPR000866">
    <property type="entry name" value="AhpC/TSA"/>
</dbReference>
<dbReference type="SUPFAM" id="SSF52833">
    <property type="entry name" value="Thioredoxin-like"/>
    <property type="match status" value="1"/>
</dbReference>
<dbReference type="EMBL" id="WJHE01001085">
    <property type="protein sequence ID" value="MST34588.1"/>
    <property type="molecule type" value="Genomic_DNA"/>
</dbReference>
<name>A0ABW9QYY7_9ACTN</name>
<dbReference type="CDD" id="cd02966">
    <property type="entry name" value="TlpA_like_family"/>
    <property type="match status" value="1"/>
</dbReference>
<dbReference type="InterPro" id="IPR013766">
    <property type="entry name" value="Thioredoxin_domain"/>
</dbReference>
<accession>A0ABW9QYY7</accession>
<evidence type="ECO:0000259" key="2">
    <source>
        <dbReference type="PROSITE" id="PS51352"/>
    </source>
</evidence>
<organism evidence="3 4">
    <name type="scientific">Acidiferrimicrobium australe</name>
    <dbReference type="NCBI Taxonomy" id="2664430"/>
    <lineage>
        <taxon>Bacteria</taxon>
        <taxon>Bacillati</taxon>
        <taxon>Actinomycetota</taxon>
        <taxon>Acidimicrobiia</taxon>
        <taxon>Acidimicrobiales</taxon>
        <taxon>Acidimicrobiaceae</taxon>
        <taxon>Acidiferrimicrobium</taxon>
    </lineage>
</organism>
<sequence length="173" mass="18125">GRKIGAEHRPEIARHRPRSRPLTSTLLGAPAPALAGTTLTGHRHLSLTSFAGKWLLVDFSASWCVDCREELPQLKAFARTAKHYDAAVLTVEEDPSDAPAMARWLAAEGAHWPAIQDPAATATFGVTGIPTVYLVDPDGIIVGYYPSGISPTSLDSLITSAIRGSGGNGGSGA</sequence>
<feature type="non-terminal residue" evidence="3">
    <location>
        <position position="1"/>
    </location>
</feature>
<dbReference type="PANTHER" id="PTHR42852">
    <property type="entry name" value="THIOL:DISULFIDE INTERCHANGE PROTEIN DSBE"/>
    <property type="match status" value="1"/>
</dbReference>
<feature type="domain" description="Thioredoxin" evidence="2">
    <location>
        <begin position="25"/>
        <end position="163"/>
    </location>
</feature>
<gene>
    <name evidence="3" type="ORF">GHK86_17905</name>
</gene>
<reference evidence="3 4" key="1">
    <citation type="submission" date="2019-11" db="EMBL/GenBank/DDBJ databases">
        <title>Acidiferrimicrobium australis gen. nov., sp. nov., an acidophilic and obligately heterotrophic, member of the Actinobacteria that catalyses dissimilatory oxido- reduction of iron isolated from metal-rich acidic water in Chile.</title>
        <authorList>
            <person name="Gonzalez D."/>
            <person name="Huber K."/>
            <person name="Hedrich S."/>
            <person name="Rojas-Villalobos C."/>
            <person name="Quatrini R."/>
            <person name="Dinamarca M.A."/>
            <person name="Schwarz A."/>
            <person name="Canales C."/>
            <person name="Nancucheo I."/>
        </authorList>
    </citation>
    <scope>NUCLEOTIDE SEQUENCE [LARGE SCALE GENOMIC DNA]</scope>
    <source>
        <strain evidence="3 4">USS-CCA1</strain>
    </source>
</reference>
<evidence type="ECO:0000256" key="1">
    <source>
        <dbReference type="SAM" id="MobiDB-lite"/>
    </source>
</evidence>
<dbReference type="PANTHER" id="PTHR42852:SF13">
    <property type="entry name" value="PROTEIN DIPZ"/>
    <property type="match status" value="1"/>
</dbReference>
<dbReference type="InterPro" id="IPR036249">
    <property type="entry name" value="Thioredoxin-like_sf"/>
</dbReference>
<dbReference type="PROSITE" id="PS51352">
    <property type="entry name" value="THIOREDOXIN_2"/>
    <property type="match status" value="1"/>
</dbReference>
<feature type="compositionally biased region" description="Basic and acidic residues" evidence="1">
    <location>
        <begin position="1"/>
        <end position="14"/>
    </location>
</feature>
<proteinExistence type="predicted"/>
<dbReference type="Pfam" id="PF00578">
    <property type="entry name" value="AhpC-TSA"/>
    <property type="match status" value="1"/>
</dbReference>
<feature type="region of interest" description="Disordered" evidence="1">
    <location>
        <begin position="1"/>
        <end position="24"/>
    </location>
</feature>
<evidence type="ECO:0000313" key="3">
    <source>
        <dbReference type="EMBL" id="MST34588.1"/>
    </source>
</evidence>
<dbReference type="InterPro" id="IPR050553">
    <property type="entry name" value="Thioredoxin_ResA/DsbE_sf"/>
</dbReference>
<evidence type="ECO:0000313" key="4">
    <source>
        <dbReference type="Proteomes" id="UP000437736"/>
    </source>
</evidence>
<dbReference type="Gene3D" id="3.40.30.10">
    <property type="entry name" value="Glutaredoxin"/>
    <property type="match status" value="1"/>
</dbReference>
<comment type="caution">
    <text evidence="3">The sequence shown here is derived from an EMBL/GenBank/DDBJ whole genome shotgun (WGS) entry which is preliminary data.</text>
</comment>
<protein>
    <submittedName>
        <fullName evidence="3">Redoxin domain-containing protein</fullName>
    </submittedName>
</protein>
<dbReference type="Proteomes" id="UP000437736">
    <property type="component" value="Unassembled WGS sequence"/>
</dbReference>
<keyword evidence="4" id="KW-1185">Reference proteome</keyword>